<dbReference type="Proteomes" id="UP000295063">
    <property type="component" value="Unassembled WGS sequence"/>
</dbReference>
<proteinExistence type="predicted"/>
<dbReference type="InterPro" id="IPR042287">
    <property type="entry name" value="FhaA_N_sf"/>
</dbReference>
<comment type="caution">
    <text evidence="2">The sequence shown here is derived from an EMBL/GenBank/DDBJ whole genome shotgun (WGS) entry which is preliminary data.</text>
</comment>
<dbReference type="PROSITE" id="PS50006">
    <property type="entry name" value="FHA_DOMAIN"/>
    <property type="match status" value="1"/>
</dbReference>
<dbReference type="Pfam" id="PF12401">
    <property type="entry name" value="FhaA_N"/>
    <property type="match status" value="1"/>
</dbReference>
<dbReference type="Gene3D" id="2.60.200.20">
    <property type="match status" value="1"/>
</dbReference>
<sequence length="251" mass="28613">MNLFRNIENFFQKHIEGFFDKTFGSGIQPVELAKSLVKHMENECSVGVTHVYVPNRYEVYLGAEDFNRLQTYQQNIEMELTGYLQQQADQRTYTIMGPLEVKLALDEALKLGKIRIASTFQEQPVSVQDADGQEENFHTRVFDKLDVPLFKPSIRLAGMLTVVEGLDKGQKVEAAVSRINIGRRESNELPLSDMNTSRLHAYVMYEDGTHVLYDAKSLNGTYVNSHRVTRKSLKTGDRIKLGSTVLLYEVK</sequence>
<dbReference type="Gene3D" id="3.30.2320.60">
    <property type="entry name" value="FhaA, phosphopeptide-binding domain (DUF3662)"/>
    <property type="match status" value="1"/>
</dbReference>
<dbReference type="EMBL" id="SLUI01000001">
    <property type="protein sequence ID" value="TCL39891.1"/>
    <property type="molecule type" value="Genomic_DNA"/>
</dbReference>
<dbReference type="InterPro" id="IPR000253">
    <property type="entry name" value="FHA_dom"/>
</dbReference>
<dbReference type="OrthoDB" id="9816434at2"/>
<organism evidence="2 3">
    <name type="scientific">Anaerospora hongkongensis</name>
    <dbReference type="NCBI Taxonomy" id="244830"/>
    <lineage>
        <taxon>Bacteria</taxon>
        <taxon>Bacillati</taxon>
        <taxon>Bacillota</taxon>
        <taxon>Negativicutes</taxon>
        <taxon>Selenomonadales</taxon>
        <taxon>Sporomusaceae</taxon>
        <taxon>Anaerospora</taxon>
    </lineage>
</organism>
<dbReference type="InterPro" id="IPR008984">
    <property type="entry name" value="SMAD_FHA_dom_sf"/>
</dbReference>
<reference evidence="2 3" key="1">
    <citation type="submission" date="2019-03" db="EMBL/GenBank/DDBJ databases">
        <title>Genomic Encyclopedia of Type Strains, Phase IV (KMG-IV): sequencing the most valuable type-strain genomes for metagenomic binning, comparative biology and taxonomic classification.</title>
        <authorList>
            <person name="Goeker M."/>
        </authorList>
    </citation>
    <scope>NUCLEOTIDE SEQUENCE [LARGE SCALE GENOMIC DNA]</scope>
    <source>
        <strain evidence="2 3">DSM 15969</strain>
    </source>
</reference>
<evidence type="ECO:0000313" key="3">
    <source>
        <dbReference type="Proteomes" id="UP000295063"/>
    </source>
</evidence>
<dbReference type="RefSeq" id="WP_132073894.1">
    <property type="nucleotide sequence ID" value="NZ_DAIMLW010000051.1"/>
</dbReference>
<dbReference type="Pfam" id="PF00498">
    <property type="entry name" value="FHA"/>
    <property type="match status" value="1"/>
</dbReference>
<dbReference type="InterPro" id="IPR022128">
    <property type="entry name" value="FhaA_N"/>
</dbReference>
<dbReference type="AlphaFoldDB" id="A0A4R1QBT0"/>
<evidence type="ECO:0000313" key="2">
    <source>
        <dbReference type="EMBL" id="TCL39891.1"/>
    </source>
</evidence>
<name>A0A4R1QBT0_9FIRM</name>
<dbReference type="SMART" id="SM00240">
    <property type="entry name" value="FHA"/>
    <property type="match status" value="1"/>
</dbReference>
<dbReference type="SUPFAM" id="SSF49879">
    <property type="entry name" value="SMAD/FHA domain"/>
    <property type="match status" value="1"/>
</dbReference>
<feature type="domain" description="FHA" evidence="1">
    <location>
        <begin position="179"/>
        <end position="228"/>
    </location>
</feature>
<accession>A0A4R1QBT0</accession>
<evidence type="ECO:0000259" key="1">
    <source>
        <dbReference type="PROSITE" id="PS50006"/>
    </source>
</evidence>
<dbReference type="CDD" id="cd00060">
    <property type="entry name" value="FHA"/>
    <property type="match status" value="1"/>
</dbReference>
<keyword evidence="3" id="KW-1185">Reference proteome</keyword>
<protein>
    <submittedName>
        <fullName evidence="2">Type III secretion system (T3SS) inner membrane Yop/YscD-like protein</fullName>
    </submittedName>
</protein>
<gene>
    <name evidence="2" type="ORF">EV210_10187</name>
</gene>